<evidence type="ECO:0000313" key="4">
    <source>
        <dbReference type="Proteomes" id="UP000568380"/>
    </source>
</evidence>
<evidence type="ECO:0000259" key="2">
    <source>
        <dbReference type="Pfam" id="PF00857"/>
    </source>
</evidence>
<comment type="caution">
    <text evidence="3">The sequence shown here is derived from an EMBL/GenBank/DDBJ whole genome shotgun (WGS) entry which is preliminary data.</text>
</comment>
<dbReference type="Pfam" id="PF00857">
    <property type="entry name" value="Isochorismatase"/>
    <property type="match status" value="1"/>
</dbReference>
<dbReference type="Gene3D" id="3.40.50.850">
    <property type="entry name" value="Isochorismatase-like"/>
    <property type="match status" value="1"/>
</dbReference>
<keyword evidence="1" id="KW-0378">Hydrolase</keyword>
<name>A0A7W8AHQ2_9ACTN</name>
<sequence>MLVMDMFNPYEHEDAELLSRSVEEILRPLAQLVRAAHERPDIEIVYVNDNHQDFAAGPEDIRRRAIEGRRPDLVEPLPLPPGCAFLPKGRHSAFFGTPLEYLLRRENIETLVLTGQVTEQCVLYTALDAYVREFTVRVAGDCVAHIHRDLADAAIRMMRSNMRATVVPGHSSLEH</sequence>
<dbReference type="PANTHER" id="PTHR43540:SF6">
    <property type="entry name" value="ISOCHORISMATASE-LIKE DOMAIN-CONTAINING PROTEIN"/>
    <property type="match status" value="1"/>
</dbReference>
<gene>
    <name evidence="3" type="ORF">HNR40_010825</name>
</gene>
<dbReference type="CDD" id="cd00431">
    <property type="entry name" value="cysteine_hydrolases"/>
    <property type="match status" value="1"/>
</dbReference>
<dbReference type="InterPro" id="IPR036380">
    <property type="entry name" value="Isochorismatase-like_sf"/>
</dbReference>
<evidence type="ECO:0000313" key="3">
    <source>
        <dbReference type="EMBL" id="MBB5085311.1"/>
    </source>
</evidence>
<dbReference type="PANTHER" id="PTHR43540">
    <property type="entry name" value="PEROXYUREIDOACRYLATE/UREIDOACRYLATE AMIDOHYDROLASE-RELATED"/>
    <property type="match status" value="1"/>
</dbReference>
<dbReference type="InterPro" id="IPR000868">
    <property type="entry name" value="Isochorismatase-like_dom"/>
</dbReference>
<accession>A0A7W8AHQ2</accession>
<dbReference type="GO" id="GO:0016787">
    <property type="term" value="F:hydrolase activity"/>
    <property type="evidence" value="ECO:0007669"/>
    <property type="project" value="UniProtKB-KW"/>
</dbReference>
<dbReference type="AlphaFoldDB" id="A0A7W8AHQ2"/>
<dbReference type="RefSeq" id="WP_312896887.1">
    <property type="nucleotide sequence ID" value="NZ_JACHIN010000038.1"/>
</dbReference>
<proteinExistence type="predicted"/>
<dbReference type="InterPro" id="IPR050272">
    <property type="entry name" value="Isochorismatase-like_hydrls"/>
</dbReference>
<reference evidence="3 4" key="1">
    <citation type="submission" date="2020-08" db="EMBL/GenBank/DDBJ databases">
        <title>Genomic Encyclopedia of Type Strains, Phase IV (KMG-IV): sequencing the most valuable type-strain genomes for metagenomic binning, comparative biology and taxonomic classification.</title>
        <authorList>
            <person name="Goeker M."/>
        </authorList>
    </citation>
    <scope>NUCLEOTIDE SEQUENCE [LARGE SCALE GENOMIC DNA]</scope>
    <source>
        <strain evidence="3 4">DSM 45385</strain>
    </source>
</reference>
<evidence type="ECO:0000256" key="1">
    <source>
        <dbReference type="ARBA" id="ARBA00022801"/>
    </source>
</evidence>
<dbReference type="SUPFAM" id="SSF52499">
    <property type="entry name" value="Isochorismatase-like hydrolases"/>
    <property type="match status" value="1"/>
</dbReference>
<protein>
    <submittedName>
        <fullName evidence="3">Nicotinamidase-related amidase</fullName>
    </submittedName>
</protein>
<feature type="domain" description="Isochorismatase-like" evidence="2">
    <location>
        <begin position="2"/>
        <end position="165"/>
    </location>
</feature>
<dbReference type="EMBL" id="JACHIN010000038">
    <property type="protein sequence ID" value="MBB5085311.1"/>
    <property type="molecule type" value="Genomic_DNA"/>
</dbReference>
<keyword evidence="4" id="KW-1185">Reference proteome</keyword>
<organism evidence="3 4">
    <name type="scientific">Nonomuraea endophytica</name>
    <dbReference type="NCBI Taxonomy" id="714136"/>
    <lineage>
        <taxon>Bacteria</taxon>
        <taxon>Bacillati</taxon>
        <taxon>Actinomycetota</taxon>
        <taxon>Actinomycetes</taxon>
        <taxon>Streptosporangiales</taxon>
        <taxon>Streptosporangiaceae</taxon>
        <taxon>Nonomuraea</taxon>
    </lineage>
</organism>
<dbReference type="Proteomes" id="UP000568380">
    <property type="component" value="Unassembled WGS sequence"/>
</dbReference>